<dbReference type="Pfam" id="PF03452">
    <property type="entry name" value="Anp1"/>
    <property type="match status" value="1"/>
</dbReference>
<dbReference type="InterPro" id="IPR029044">
    <property type="entry name" value="Nucleotide-diphossugar_trans"/>
</dbReference>
<dbReference type="GO" id="GO:0000009">
    <property type="term" value="F:alpha-1,6-mannosyltransferase activity"/>
    <property type="evidence" value="ECO:0007669"/>
    <property type="project" value="TreeGrafter"/>
</dbReference>
<dbReference type="GO" id="GO:0000136">
    <property type="term" value="C:mannan polymerase complex"/>
    <property type="evidence" value="ECO:0007669"/>
    <property type="project" value="TreeGrafter"/>
</dbReference>
<protein>
    <submittedName>
        <fullName evidence="2">Uncharacterized protein</fullName>
    </submittedName>
</protein>
<keyword evidence="3" id="KW-1185">Reference proteome</keyword>
<dbReference type="OrthoDB" id="204164at2759"/>
<evidence type="ECO:0000313" key="2">
    <source>
        <dbReference type="EMBL" id="CAH2354729.1"/>
    </source>
</evidence>
<dbReference type="Gene3D" id="3.90.550.10">
    <property type="entry name" value="Spore Coat Polysaccharide Biosynthesis Protein SpsA, Chain A"/>
    <property type="match status" value="1"/>
</dbReference>
<dbReference type="AlphaFoldDB" id="A0A9P0QTI9"/>
<comment type="similarity">
    <text evidence="1">Belongs to the ANP1/MMN9/VAN1 family.</text>
</comment>
<organism evidence="2 3">
    <name type="scientific">[Candida] railenensis</name>
    <dbReference type="NCBI Taxonomy" id="45579"/>
    <lineage>
        <taxon>Eukaryota</taxon>
        <taxon>Fungi</taxon>
        <taxon>Dikarya</taxon>
        <taxon>Ascomycota</taxon>
        <taxon>Saccharomycotina</taxon>
        <taxon>Pichiomycetes</taxon>
        <taxon>Debaryomycetaceae</taxon>
        <taxon>Kurtzmaniella</taxon>
    </lineage>
</organism>
<evidence type="ECO:0000256" key="1">
    <source>
        <dbReference type="ARBA" id="ARBA00037964"/>
    </source>
</evidence>
<dbReference type="EMBL" id="CAKXYY010000018">
    <property type="protein sequence ID" value="CAH2354729.1"/>
    <property type="molecule type" value="Genomic_DNA"/>
</dbReference>
<dbReference type="GO" id="GO:0006487">
    <property type="term" value="P:protein N-linked glycosylation"/>
    <property type="evidence" value="ECO:0007669"/>
    <property type="project" value="TreeGrafter"/>
</dbReference>
<accession>A0A9P0QTI9</accession>
<proteinExistence type="inferred from homology"/>
<comment type="caution">
    <text evidence="2">The sequence shown here is derived from an EMBL/GenBank/DDBJ whole genome shotgun (WGS) entry which is preliminary data.</text>
</comment>
<dbReference type="PANTHER" id="PTHR43083:SF6">
    <property type="entry name" value="MANNAN POLYMERASE COMPLEXES SUBUNIT MNN9"/>
    <property type="match status" value="1"/>
</dbReference>
<evidence type="ECO:0000313" key="3">
    <source>
        <dbReference type="Proteomes" id="UP000837801"/>
    </source>
</evidence>
<gene>
    <name evidence="2" type="ORF">CLIB1423_18S02388</name>
</gene>
<dbReference type="PANTHER" id="PTHR43083">
    <property type="entry name" value="MANNAN POLYMERASE II"/>
    <property type="match status" value="1"/>
</dbReference>
<dbReference type="Proteomes" id="UP000837801">
    <property type="component" value="Unassembled WGS sequence"/>
</dbReference>
<dbReference type="InterPro" id="IPR052086">
    <property type="entry name" value="Mannan_Polymerase_Subunit"/>
</dbReference>
<reference evidence="2" key="1">
    <citation type="submission" date="2022-03" db="EMBL/GenBank/DDBJ databases">
        <authorList>
            <person name="Legras J.-L."/>
            <person name="Devillers H."/>
            <person name="Grondin C."/>
        </authorList>
    </citation>
    <scope>NUCLEOTIDE SEQUENCE</scope>
    <source>
        <strain evidence="2">CLIB 1423</strain>
    </source>
</reference>
<name>A0A9P0QTI9_9ASCO</name>
<sequence length="406" mass="47007">MIPRKPLPIALGASLAILLFVWITSNVPTTVSYTHKSQSYSQTSTIDKARTKANSAQELAQMLKEEVSFSRVVYQDFHDEYTKISYVNQKTVVEEGHGQETTVLILSSIVDETAYGKNRNFEDFFNTVFSLNYPRNLVSLGFLVGSQQEFQKVDLYFKKYFEPLTELSTTDKNHKKIIQKFVNKVTIVTAPFIEKEFEIDRDNRHNTDVQKQRRRTIARSRNFILSNSLNDERYTLFLDSDIIRIEHRDMINIFVESGKDIAVPRIEKEWDQDYDRNSWRGERTVPDAQQLEIMDKNDWQHFTFIPEDIGDNIYHLHHTLANEDASTKELTYNVPLDAVGGAILFSKSIVYRQGVTFPTFYLIGTTWQRFEGYDGIETEGICYMAKTLGYSCWGYPNLVAEHSPGD</sequence>
<dbReference type="GO" id="GO:0000032">
    <property type="term" value="P:cell wall mannoprotein biosynthetic process"/>
    <property type="evidence" value="ECO:0007669"/>
    <property type="project" value="TreeGrafter"/>
</dbReference>